<dbReference type="EMBL" id="CP061280">
    <property type="protein sequence ID" value="QNS15440.1"/>
    <property type="molecule type" value="Genomic_DNA"/>
</dbReference>
<comment type="subcellular location">
    <subcellularLocation>
        <location evidence="1">Cell membrane</location>
        <topology evidence="1">Multi-pass membrane protein</topology>
    </subcellularLocation>
</comment>
<keyword evidence="2" id="KW-1003">Cell membrane</keyword>
<dbReference type="SUPFAM" id="SSF160355">
    <property type="entry name" value="Bacterial polysaccharide co-polymerase-like"/>
    <property type="match status" value="1"/>
</dbReference>
<evidence type="ECO:0000256" key="6">
    <source>
        <dbReference type="SAM" id="Phobius"/>
    </source>
</evidence>
<evidence type="ECO:0000256" key="4">
    <source>
        <dbReference type="ARBA" id="ARBA00022989"/>
    </source>
</evidence>
<dbReference type="GO" id="GO:0004713">
    <property type="term" value="F:protein tyrosine kinase activity"/>
    <property type="evidence" value="ECO:0007669"/>
    <property type="project" value="TreeGrafter"/>
</dbReference>
<dbReference type="RefSeq" id="WP_188157014.1">
    <property type="nucleotide sequence ID" value="NZ_CP061280.1"/>
</dbReference>
<gene>
    <name evidence="8" type="ORF">ICJ55_01380</name>
</gene>
<dbReference type="Proteomes" id="UP000576260">
    <property type="component" value="Chromosome"/>
</dbReference>
<evidence type="ECO:0000259" key="7">
    <source>
        <dbReference type="Pfam" id="PF02706"/>
    </source>
</evidence>
<keyword evidence="4 6" id="KW-1133">Transmembrane helix</keyword>
<dbReference type="AlphaFoldDB" id="A0A7H1C385"/>
<keyword evidence="5 6" id="KW-0472">Membrane</keyword>
<evidence type="ECO:0000256" key="3">
    <source>
        <dbReference type="ARBA" id="ARBA00022692"/>
    </source>
</evidence>
<reference evidence="8 9" key="1">
    <citation type="submission" date="2020-09" db="EMBL/GenBank/DDBJ databases">
        <title>Mannheimia bovis sp.nov., isolated from a cow.</title>
        <authorList>
            <person name="Li F."/>
        </authorList>
    </citation>
    <scope>NUCLEOTIDE SEQUENCE [LARGE SCALE GENOMIC DNA]</scope>
    <source>
        <strain evidence="8 9">ZY190616</strain>
    </source>
</reference>
<dbReference type="Pfam" id="PF02706">
    <property type="entry name" value="Wzz"/>
    <property type="match status" value="1"/>
</dbReference>
<keyword evidence="3 6" id="KW-0812">Transmembrane</keyword>
<evidence type="ECO:0000313" key="8">
    <source>
        <dbReference type="EMBL" id="QNS15440.1"/>
    </source>
</evidence>
<name>A0A7H1C385_9PAST</name>
<proteinExistence type="predicted"/>
<feature type="domain" description="Polysaccharide chain length determinant N-terminal" evidence="7">
    <location>
        <begin position="2"/>
        <end position="98"/>
    </location>
</feature>
<evidence type="ECO:0000313" key="9">
    <source>
        <dbReference type="Proteomes" id="UP000576260"/>
    </source>
</evidence>
<dbReference type="GO" id="GO:0005886">
    <property type="term" value="C:plasma membrane"/>
    <property type="evidence" value="ECO:0007669"/>
    <property type="project" value="UniProtKB-SubCell"/>
</dbReference>
<evidence type="ECO:0000256" key="1">
    <source>
        <dbReference type="ARBA" id="ARBA00004651"/>
    </source>
</evidence>
<evidence type="ECO:0000256" key="5">
    <source>
        <dbReference type="ARBA" id="ARBA00023136"/>
    </source>
</evidence>
<organism evidence="8 9">
    <name type="scientific">Mannheimia bovis</name>
    <dbReference type="NCBI Taxonomy" id="2770636"/>
    <lineage>
        <taxon>Bacteria</taxon>
        <taxon>Pseudomonadati</taxon>
        <taxon>Pseudomonadota</taxon>
        <taxon>Gammaproteobacteria</taxon>
        <taxon>Pasteurellales</taxon>
        <taxon>Pasteurellaceae</taxon>
        <taxon>Mannheimia</taxon>
    </lineage>
</organism>
<dbReference type="InterPro" id="IPR003856">
    <property type="entry name" value="LPS_length_determ_N"/>
</dbReference>
<evidence type="ECO:0000256" key="2">
    <source>
        <dbReference type="ARBA" id="ARBA00022475"/>
    </source>
</evidence>
<sequence length="269" mass="30121">MKTLFYRFLVLILFTAIGVGLGYGLSYSQPEKWKVTAQFEQPNVPDLGNYYSLLSTYHFLSSSTPELSNQTVQKEAVEQVYEEFKRNLTSADLLQAYLVESEVVKLKAQVEKKSTAIVAAELVEQFSFQKDVATSADNLSLTLENAEDAQKLLTDFIPLVNTQARERLNADLIAKWKVLFQQIKTASELNVGAKGNQDWAAKLQMMRSVQPLDNQLKAYRLVKSPSVPLKAESPDRLFWLMIGALSGLLIGFVLSFAVRAKTNATLENV</sequence>
<accession>A0A7H1C385</accession>
<dbReference type="InterPro" id="IPR050445">
    <property type="entry name" value="Bact_polysacc_biosynth/exp"/>
</dbReference>
<dbReference type="KEGG" id="mbos:ICJ55_01380"/>
<protein>
    <submittedName>
        <fullName evidence="8">LPS chain length-determining protein</fullName>
    </submittedName>
</protein>
<dbReference type="PANTHER" id="PTHR32309">
    <property type="entry name" value="TYROSINE-PROTEIN KINASE"/>
    <property type="match status" value="1"/>
</dbReference>
<feature type="transmembrane region" description="Helical" evidence="6">
    <location>
        <begin position="237"/>
        <end position="258"/>
    </location>
</feature>
<keyword evidence="9" id="KW-1185">Reference proteome</keyword>
<dbReference type="PANTHER" id="PTHR32309:SF16">
    <property type="entry name" value="ECA POLYSACCHARIDE CHAIN LENGTH MODULATION PROTEIN"/>
    <property type="match status" value="1"/>
</dbReference>
<dbReference type="Gene3D" id="3.30.1890.10">
    <property type="entry name" value="FepE-like"/>
    <property type="match status" value="1"/>
</dbReference>